<evidence type="ECO:0000313" key="3">
    <source>
        <dbReference type="EMBL" id="MDC7684991.1"/>
    </source>
</evidence>
<feature type="compositionally biased region" description="Basic and acidic residues" evidence="1">
    <location>
        <begin position="77"/>
        <end position="103"/>
    </location>
</feature>
<feature type="signal peptide" evidence="2">
    <location>
        <begin position="1"/>
        <end position="21"/>
    </location>
</feature>
<name>A0ABT5HY31_9CAUL</name>
<feature type="chain" id="PRO_5046075861" evidence="2">
    <location>
        <begin position="22"/>
        <end position="277"/>
    </location>
</feature>
<comment type="caution">
    <text evidence="3">The sequence shown here is derived from an EMBL/GenBank/DDBJ whole genome shotgun (WGS) entry which is preliminary data.</text>
</comment>
<keyword evidence="4" id="KW-1185">Reference proteome</keyword>
<dbReference type="EMBL" id="JAQQKX010000018">
    <property type="protein sequence ID" value="MDC7684991.1"/>
    <property type="molecule type" value="Genomic_DNA"/>
</dbReference>
<keyword evidence="2" id="KW-0732">Signal</keyword>
<evidence type="ECO:0000256" key="2">
    <source>
        <dbReference type="SAM" id="SignalP"/>
    </source>
</evidence>
<reference evidence="3 4" key="1">
    <citation type="submission" date="2023-01" db="EMBL/GenBank/DDBJ databases">
        <title>Novel species of the genus Asticcacaulis isolated from rivers.</title>
        <authorList>
            <person name="Lu H."/>
        </authorList>
    </citation>
    <scope>NUCLEOTIDE SEQUENCE [LARGE SCALE GENOMIC DNA]</scope>
    <source>
        <strain evidence="3 4">BYS171W</strain>
    </source>
</reference>
<evidence type="ECO:0000256" key="1">
    <source>
        <dbReference type="SAM" id="MobiDB-lite"/>
    </source>
</evidence>
<protein>
    <submittedName>
        <fullName evidence="3">Uncharacterized protein</fullName>
    </submittedName>
</protein>
<feature type="region of interest" description="Disordered" evidence="1">
    <location>
        <begin position="35"/>
        <end position="103"/>
    </location>
</feature>
<dbReference type="Proteomes" id="UP001214854">
    <property type="component" value="Unassembled WGS sequence"/>
</dbReference>
<accession>A0ABT5HY31</accession>
<organism evidence="3 4">
    <name type="scientific">Asticcacaulis aquaticus</name>
    <dbReference type="NCBI Taxonomy" id="2984212"/>
    <lineage>
        <taxon>Bacteria</taxon>
        <taxon>Pseudomonadati</taxon>
        <taxon>Pseudomonadota</taxon>
        <taxon>Alphaproteobacteria</taxon>
        <taxon>Caulobacterales</taxon>
        <taxon>Caulobacteraceae</taxon>
        <taxon>Asticcacaulis</taxon>
    </lineage>
</organism>
<gene>
    <name evidence="3" type="ORF">PQU92_17030</name>
</gene>
<dbReference type="RefSeq" id="WP_272749487.1">
    <property type="nucleotide sequence ID" value="NZ_JAQQKX010000018.1"/>
</dbReference>
<evidence type="ECO:0000313" key="4">
    <source>
        <dbReference type="Proteomes" id="UP001214854"/>
    </source>
</evidence>
<sequence length="277" mass="29940">MTIRGFTLVCLLAFGAGSAHAELEDGEVVIEEVIKPAAKPKPKPKPKAVAPKPAAKPAAKLPAKLPDAPIPYSQLKAPEKTTEKVPVKTADKAPEKAPVVSHDDPPVAVVVNNLPPVHKPAAPVVEPAPPPPPEPPVYVLSAKTHDLKCETQVVGPKGLISKGSFYLEVSLSEVSPDENARFKVLMADPRHDSLLKDTVCETITCAVKISPNFYDLYNSRTKRGAQLRVTLDRHTGAFLARKVDGKDIIPLPIRADEKLGEYEQGYCQPQSRPDKLF</sequence>
<proteinExistence type="predicted"/>
<feature type="compositionally biased region" description="Low complexity" evidence="1">
    <location>
        <begin position="47"/>
        <end position="67"/>
    </location>
</feature>